<protein>
    <submittedName>
        <fullName evidence="1">HV711N16.9</fullName>
    </submittedName>
</protein>
<dbReference type="EMBL" id="AF427791">
    <property type="protein sequence ID" value="AAM22813.1"/>
    <property type="molecule type" value="Genomic_DNA"/>
</dbReference>
<proteinExistence type="predicted"/>
<evidence type="ECO:0000313" key="1">
    <source>
        <dbReference type="EMBL" id="AAM22813.1"/>
    </source>
</evidence>
<sequence>MPRRPPTLSCSVAIRTARVVPLGRSCWEDFGSQAEVMGGHDEVKLVQFKPAAIDCSVQRPFPAIVVHLQMLHGVARVYRRRRSRGGDIGARLYDGVVVVVVDFRRVGRQASLGPPDTTDLSGYDAAVGCRVRMDGT</sequence>
<name>Q8LLB8_HORVU</name>
<dbReference type="AlphaFoldDB" id="Q8LLB8"/>
<reference evidence="1" key="1">
    <citation type="journal article" date="2002" name="Plant Cell">
        <title>Genome dynamics and evolution of the Mla (powdery mildew) resistance locus in barley.</title>
        <authorList>
            <person name="Wei F."/>
            <person name="Wing R.A."/>
            <person name="Wise R.P."/>
        </authorList>
    </citation>
    <scope>NUCLEOTIDE SEQUENCE</scope>
</reference>
<gene>
    <name evidence="1" type="primary">711N16.9</name>
</gene>
<organism evidence="1">
    <name type="scientific">Hordeum vulgare</name>
    <name type="common">Barley</name>
    <dbReference type="NCBI Taxonomy" id="4513"/>
    <lineage>
        <taxon>Eukaryota</taxon>
        <taxon>Viridiplantae</taxon>
        <taxon>Streptophyta</taxon>
        <taxon>Embryophyta</taxon>
        <taxon>Tracheophyta</taxon>
        <taxon>Spermatophyta</taxon>
        <taxon>Magnoliopsida</taxon>
        <taxon>Liliopsida</taxon>
        <taxon>Poales</taxon>
        <taxon>Poaceae</taxon>
        <taxon>BOP clade</taxon>
        <taxon>Pooideae</taxon>
        <taxon>Triticodae</taxon>
        <taxon>Triticeae</taxon>
        <taxon>Hordeinae</taxon>
        <taxon>Hordeum</taxon>
    </lineage>
</organism>
<accession>Q8LLB8</accession>